<keyword evidence="3" id="KW-1185">Reference proteome</keyword>
<gene>
    <name evidence="2" type="ORF">AAG747_26825</name>
</gene>
<feature type="region of interest" description="Disordered" evidence="1">
    <location>
        <begin position="1"/>
        <end position="25"/>
    </location>
</feature>
<dbReference type="AlphaFoldDB" id="A0AAW9SF87"/>
<evidence type="ECO:0000313" key="2">
    <source>
        <dbReference type="EMBL" id="MEN7551559.1"/>
    </source>
</evidence>
<evidence type="ECO:0000256" key="1">
    <source>
        <dbReference type="SAM" id="MobiDB-lite"/>
    </source>
</evidence>
<dbReference type="Proteomes" id="UP001403385">
    <property type="component" value="Unassembled WGS sequence"/>
</dbReference>
<proteinExistence type="predicted"/>
<name>A0AAW9SF87_9BACT</name>
<accession>A0AAW9SF87</accession>
<sequence>MPRTTQSKENSGNAEPITRGGAESYYGGSNNLRFATWSKYASAAIDLASGTLSLSGLPSKSPNKFNLEGRGFSPLGKHSVNQGFTGVLNKETGEVFVYKSWHTNDPPPGFLPRNRSHLRFARHLASRGYGEAGDFTGFAIRLKNPNDVDIISWTSGSLARFNSGNREAAKAYQHAIQQGLKKKYNVKSAVNLD</sequence>
<dbReference type="RefSeq" id="WP_346824340.1">
    <property type="nucleotide sequence ID" value="NZ_JBDKWZ010000023.1"/>
</dbReference>
<reference evidence="2 3" key="1">
    <citation type="submission" date="2024-04" db="EMBL/GenBank/DDBJ databases">
        <title>Novel genus in family Flammeovirgaceae.</title>
        <authorList>
            <person name="Nguyen T.H."/>
            <person name="Vuong T.Q."/>
            <person name="Le H."/>
            <person name="Kim S.-G."/>
        </authorList>
    </citation>
    <scope>NUCLEOTIDE SEQUENCE [LARGE SCALE GENOMIC DNA]</scope>
    <source>
        <strain evidence="2 3">JCM 23209</strain>
    </source>
</reference>
<comment type="caution">
    <text evidence="2">The sequence shown here is derived from an EMBL/GenBank/DDBJ whole genome shotgun (WGS) entry which is preliminary data.</text>
</comment>
<organism evidence="2 3">
    <name type="scientific">Rapidithrix thailandica</name>
    <dbReference type="NCBI Taxonomy" id="413964"/>
    <lineage>
        <taxon>Bacteria</taxon>
        <taxon>Pseudomonadati</taxon>
        <taxon>Bacteroidota</taxon>
        <taxon>Cytophagia</taxon>
        <taxon>Cytophagales</taxon>
        <taxon>Flammeovirgaceae</taxon>
        <taxon>Rapidithrix</taxon>
    </lineage>
</organism>
<feature type="compositionally biased region" description="Polar residues" evidence="1">
    <location>
        <begin position="1"/>
        <end position="13"/>
    </location>
</feature>
<evidence type="ECO:0000313" key="3">
    <source>
        <dbReference type="Proteomes" id="UP001403385"/>
    </source>
</evidence>
<protein>
    <submittedName>
        <fullName evidence="2">Uncharacterized protein</fullName>
    </submittedName>
</protein>
<dbReference type="EMBL" id="JBDKWZ010000023">
    <property type="protein sequence ID" value="MEN7551559.1"/>
    <property type="molecule type" value="Genomic_DNA"/>
</dbReference>